<protein>
    <submittedName>
        <fullName evidence="2">DJ-1/PfpI family protein</fullName>
    </submittedName>
</protein>
<evidence type="ECO:0000259" key="1">
    <source>
        <dbReference type="Pfam" id="PF01965"/>
    </source>
</evidence>
<dbReference type="Proteomes" id="UP001500713">
    <property type="component" value="Unassembled WGS sequence"/>
</dbReference>
<comment type="caution">
    <text evidence="2">The sequence shown here is derived from an EMBL/GenBank/DDBJ whole genome shotgun (WGS) entry which is preliminary data.</text>
</comment>
<dbReference type="CDD" id="cd03139">
    <property type="entry name" value="GATase1_PfpI_2"/>
    <property type="match status" value="1"/>
</dbReference>
<evidence type="ECO:0000313" key="3">
    <source>
        <dbReference type="Proteomes" id="UP001500713"/>
    </source>
</evidence>
<dbReference type="EMBL" id="BAAAEM010000003">
    <property type="protein sequence ID" value="GAA0484335.1"/>
    <property type="molecule type" value="Genomic_DNA"/>
</dbReference>
<dbReference type="InterPro" id="IPR052158">
    <property type="entry name" value="INH-QAR"/>
</dbReference>
<dbReference type="Pfam" id="PF01965">
    <property type="entry name" value="DJ-1_PfpI"/>
    <property type="match status" value="1"/>
</dbReference>
<gene>
    <name evidence="2" type="ORF">GCM10009096_28650</name>
</gene>
<dbReference type="PANTHER" id="PTHR43130">
    <property type="entry name" value="ARAC-FAMILY TRANSCRIPTIONAL REGULATOR"/>
    <property type="match status" value="1"/>
</dbReference>
<dbReference type="SUPFAM" id="SSF52317">
    <property type="entry name" value="Class I glutamine amidotransferase-like"/>
    <property type="match status" value="1"/>
</dbReference>
<dbReference type="InterPro" id="IPR002818">
    <property type="entry name" value="DJ-1/PfpI"/>
</dbReference>
<sequence>MRMTDTHENEPAPFHIVFLLFDGITQLDFTGPAQFLARMPGAVVHTAAKAVQPIQTDSGFAMLPSTSLADCPPADLLCVPGGFGTRDVMQDEETLQFLRDQASKAQYITSVCTGSLALGAAGLLEGKRATSHWAYTSLLEKFGATYEPARVVKDGNVITAGGVTSGIDFALTVIAEIAGQQFAEAVQLGLEYDPDPPFNSGNPAVADPKLVQLLNDRNYGDVLKELQKVIDAS</sequence>
<dbReference type="Gene3D" id="3.40.50.880">
    <property type="match status" value="1"/>
</dbReference>
<keyword evidence="3" id="KW-1185">Reference proteome</keyword>
<evidence type="ECO:0000313" key="2">
    <source>
        <dbReference type="EMBL" id="GAA0484335.1"/>
    </source>
</evidence>
<proteinExistence type="predicted"/>
<organism evidence="2 3">
    <name type="scientific">Parasphingorhabdus litoris</name>
    <dbReference type="NCBI Taxonomy" id="394733"/>
    <lineage>
        <taxon>Bacteria</taxon>
        <taxon>Pseudomonadati</taxon>
        <taxon>Pseudomonadota</taxon>
        <taxon>Alphaproteobacteria</taxon>
        <taxon>Sphingomonadales</taxon>
        <taxon>Sphingomonadaceae</taxon>
        <taxon>Parasphingorhabdus</taxon>
    </lineage>
</organism>
<dbReference type="InterPro" id="IPR029062">
    <property type="entry name" value="Class_I_gatase-like"/>
</dbReference>
<feature type="domain" description="DJ-1/PfpI" evidence="1">
    <location>
        <begin position="16"/>
        <end position="175"/>
    </location>
</feature>
<accession>A0ABP3KP94</accession>
<reference evidence="3" key="1">
    <citation type="journal article" date="2019" name="Int. J. Syst. Evol. Microbiol.">
        <title>The Global Catalogue of Microorganisms (GCM) 10K type strain sequencing project: providing services to taxonomists for standard genome sequencing and annotation.</title>
        <authorList>
            <consortium name="The Broad Institute Genomics Platform"/>
            <consortium name="The Broad Institute Genome Sequencing Center for Infectious Disease"/>
            <person name="Wu L."/>
            <person name="Ma J."/>
        </authorList>
    </citation>
    <scope>NUCLEOTIDE SEQUENCE [LARGE SCALE GENOMIC DNA]</scope>
    <source>
        <strain evidence="3">JCM 14162</strain>
    </source>
</reference>
<dbReference type="PANTHER" id="PTHR43130:SF2">
    <property type="entry name" value="DJ-1_PFPI DOMAIN-CONTAINING PROTEIN"/>
    <property type="match status" value="1"/>
</dbReference>
<name>A0ABP3KP94_9SPHN</name>